<dbReference type="InterPro" id="IPR027417">
    <property type="entry name" value="P-loop_NTPase"/>
</dbReference>
<feature type="domain" description="KAP NTPase" evidence="2">
    <location>
        <begin position="7"/>
        <end position="334"/>
    </location>
</feature>
<keyword evidence="1" id="KW-1133">Transmembrane helix</keyword>
<evidence type="ECO:0000313" key="4">
    <source>
        <dbReference type="Proteomes" id="UP000033572"/>
    </source>
</evidence>
<dbReference type="PANTHER" id="PTHR22674">
    <property type="entry name" value="NTPASE, KAP FAMILY P-LOOP DOMAIN-CONTAINING 1"/>
    <property type="match status" value="1"/>
</dbReference>
<proteinExistence type="predicted"/>
<dbReference type="InterPro" id="IPR052754">
    <property type="entry name" value="NTPase_KAP_P-loop"/>
</dbReference>
<sequence length="1142" mass="125339">MSSSGNVNVALFGPWGSGKSSFNALLREELSSHASKTQHITFDAWKNAGTGFRTNFLSEVAEQMHADVKISDKLFQSTSSVRGPLTDLQWSKRRRIATLVSFLVGIFLGLPAIWTVLHLILGMDREFPSLYSENIGGFASMAASGTLVVVVVLAVIELSKVTVSKSTPSHVAQFGKLFHEILNTKKNHRFVIFIDELDRCSPDDVMATLEGLRTFLGHPRCVFVVAFDREAIAGVIATKLGAMTSRENAAPYYRTSGEYLDKIFQFQLALPPQPVHTFRRFATSLVRERGGVWAQLRADQPDLLDRVVNILSPMHLASPRRTKVLLNDFAVNARVYEGMGFDWLDRAEEIAVLTVLQTEFPRLAADLEREPALMRFLYGDEVPNRESLHALVKQYSEDAAGEPTPLDEVVGNDKREVAGRLEENLQRYLRLLKERHVPEPRADLIMMHSDGSLLAFNDPGVYHELLSAADMPRKDVLGALSEASEHDLAEAVRYLLDQTEKEAREVSDRLVVLVGEITAKLSAVEPELARLLRGRVSSSVGGMTIRSLQGFGAAAAAAYDQSEMQTILRVASAQRGASVAEVVRTLVISIGEDDWETARSDLLPIVLEHAVAAPDVASAFFVRYSRDIEADIPWDDIDALAASLTAIAPKPVEPASATAAAKAAAEEQDAENDEAYEAQRRANREVAASLASGWADMTLNSEVRRDLLRVFRRVEKGRGFYELHDSLIDRDIERGQVDEANTLLLSAIDDRPGRVARWRDKLDTSRSVSASRKDNALRAILKLVTESSNEATREAGSIAAQTVAELRSDEFDLTEVVELVRSDLATDWDEYSDSRFETQLRLLKVLDILDDDPQTTGHKRATLYLTAVVAAQAEGAAVDILASSLGAEDPSLAAFVATELSARAPWEQDNPELVIRVILAAQICALSGGLDVETLPPQPVAALSEAKFNRPLAAAWLSTAPPVADVERVPNVVTIPAGAWGRFGASATEEQRGEAWQFMVKKQAPFDRIGALGKAGLNLAIYEQMGQAVREAGTVSVRERAVKTFLQLPVRSDAADEVRAMVKVMAQDKKRTELASGVLLLRAYARVLPSAATKSLKPLVSRWAEEGEGNVAKQDIAWLVDHGFATKNSPLWGVVKRIRGRR</sequence>
<name>A0A0F0KY90_9MICO</name>
<dbReference type="Gene3D" id="3.40.50.300">
    <property type="entry name" value="P-loop containing nucleotide triphosphate hydrolases"/>
    <property type="match status" value="1"/>
</dbReference>
<feature type="transmembrane region" description="Helical" evidence="1">
    <location>
        <begin position="99"/>
        <end position="123"/>
    </location>
</feature>
<dbReference type="PANTHER" id="PTHR22674:SF6">
    <property type="entry name" value="NTPASE KAP FAMILY P-LOOP DOMAIN-CONTAINING PROTEIN 1"/>
    <property type="match status" value="1"/>
</dbReference>
<gene>
    <name evidence="3" type="ORF">RN50_00781</name>
</gene>
<dbReference type="InterPro" id="IPR011646">
    <property type="entry name" value="KAP_P-loop"/>
</dbReference>
<dbReference type="AlphaFoldDB" id="A0A0F0KY90"/>
<dbReference type="Proteomes" id="UP000033572">
    <property type="component" value="Unassembled WGS sequence"/>
</dbReference>
<reference evidence="3 4" key="1">
    <citation type="submission" date="2015-02" db="EMBL/GenBank/DDBJ databases">
        <title>Draft genome sequences of ten Microbacterium spp. with emphasis on heavy metal contaminated environments.</title>
        <authorList>
            <person name="Corretto E."/>
        </authorList>
    </citation>
    <scope>NUCLEOTIDE SEQUENCE [LARGE SCALE GENOMIC DNA]</scope>
    <source>
        <strain evidence="3 4">DSM 12966</strain>
    </source>
</reference>
<dbReference type="Pfam" id="PF07693">
    <property type="entry name" value="KAP_NTPase"/>
    <property type="match status" value="1"/>
</dbReference>
<evidence type="ECO:0000256" key="1">
    <source>
        <dbReference type="SAM" id="Phobius"/>
    </source>
</evidence>
<keyword evidence="1" id="KW-0812">Transmembrane</keyword>
<evidence type="ECO:0000313" key="3">
    <source>
        <dbReference type="EMBL" id="KJL24201.1"/>
    </source>
</evidence>
<keyword evidence="4" id="KW-1185">Reference proteome</keyword>
<comment type="caution">
    <text evidence="3">The sequence shown here is derived from an EMBL/GenBank/DDBJ whole genome shotgun (WGS) entry which is preliminary data.</text>
</comment>
<keyword evidence="1" id="KW-0472">Membrane</keyword>
<dbReference type="PATRIC" id="fig|104336.4.peg.804"/>
<dbReference type="SUPFAM" id="SSF52540">
    <property type="entry name" value="P-loop containing nucleoside triphosphate hydrolases"/>
    <property type="match status" value="1"/>
</dbReference>
<accession>A0A0F0KY90</accession>
<organism evidence="3 4">
    <name type="scientific">Microbacterium foliorum</name>
    <dbReference type="NCBI Taxonomy" id="104336"/>
    <lineage>
        <taxon>Bacteria</taxon>
        <taxon>Bacillati</taxon>
        <taxon>Actinomycetota</taxon>
        <taxon>Actinomycetes</taxon>
        <taxon>Micrococcales</taxon>
        <taxon>Microbacteriaceae</taxon>
        <taxon>Microbacterium</taxon>
    </lineage>
</organism>
<evidence type="ECO:0000259" key="2">
    <source>
        <dbReference type="Pfam" id="PF07693"/>
    </source>
</evidence>
<protein>
    <submittedName>
        <fullName evidence="3">KAP family P-loop domain protein</fullName>
    </submittedName>
</protein>
<dbReference type="EMBL" id="JYIU01000033">
    <property type="protein sequence ID" value="KJL24201.1"/>
    <property type="molecule type" value="Genomic_DNA"/>
</dbReference>